<accession>A0A917GNT7</accession>
<dbReference type="PANTHER" id="PTHR30532:SF26">
    <property type="entry name" value="IRON(3+)-HYDROXAMATE-BINDING PROTEIN FHUD"/>
    <property type="match status" value="1"/>
</dbReference>
<dbReference type="Gene3D" id="3.40.50.1980">
    <property type="entry name" value="Nitrogenase molybdenum iron protein domain"/>
    <property type="match status" value="2"/>
</dbReference>
<evidence type="ECO:0000256" key="1">
    <source>
        <dbReference type="ARBA" id="ARBA00004196"/>
    </source>
</evidence>
<dbReference type="PANTHER" id="PTHR30532">
    <property type="entry name" value="IRON III DICITRATE-BINDING PERIPLASMIC PROTEIN"/>
    <property type="match status" value="1"/>
</dbReference>
<dbReference type="RefSeq" id="WP_188887081.1">
    <property type="nucleotide sequence ID" value="NZ_BMHY01000001.1"/>
</dbReference>
<keyword evidence="4 6" id="KW-0732">Signal</keyword>
<organism evidence="8 9">
    <name type="scientific">Paenibacillus radicis</name>
    <name type="common">ex Gao et al. 2016</name>
    <dbReference type="NCBI Taxonomy" id="1737354"/>
    <lineage>
        <taxon>Bacteria</taxon>
        <taxon>Bacillati</taxon>
        <taxon>Bacillota</taxon>
        <taxon>Bacilli</taxon>
        <taxon>Bacillales</taxon>
        <taxon>Paenibacillaceae</taxon>
        <taxon>Paenibacillus</taxon>
    </lineage>
</organism>
<name>A0A917GNT7_9BACL</name>
<evidence type="ECO:0000313" key="8">
    <source>
        <dbReference type="EMBL" id="GGG52923.1"/>
    </source>
</evidence>
<evidence type="ECO:0000259" key="7">
    <source>
        <dbReference type="PROSITE" id="PS50983"/>
    </source>
</evidence>
<feature type="domain" description="Fe/B12 periplasmic-binding" evidence="7">
    <location>
        <begin position="76"/>
        <end position="333"/>
    </location>
</feature>
<dbReference type="GO" id="GO:1901678">
    <property type="term" value="P:iron coordination entity transport"/>
    <property type="evidence" value="ECO:0007669"/>
    <property type="project" value="UniProtKB-ARBA"/>
</dbReference>
<dbReference type="InterPro" id="IPR002491">
    <property type="entry name" value="ABC_transptr_periplasmic_BD"/>
</dbReference>
<dbReference type="Pfam" id="PF01497">
    <property type="entry name" value="Peripla_BP_2"/>
    <property type="match status" value="1"/>
</dbReference>
<dbReference type="GO" id="GO:0030288">
    <property type="term" value="C:outer membrane-bounded periplasmic space"/>
    <property type="evidence" value="ECO:0007669"/>
    <property type="project" value="TreeGrafter"/>
</dbReference>
<keyword evidence="3" id="KW-0813">Transport</keyword>
<evidence type="ECO:0000256" key="2">
    <source>
        <dbReference type="ARBA" id="ARBA00008814"/>
    </source>
</evidence>
<protein>
    <submittedName>
        <fullName evidence="8">Iron(3+)-hydroxamate-binding protein YxeB</fullName>
    </submittedName>
</protein>
<evidence type="ECO:0000256" key="6">
    <source>
        <dbReference type="SAM" id="SignalP"/>
    </source>
</evidence>
<dbReference type="InterPro" id="IPR051313">
    <property type="entry name" value="Bact_iron-sidero_bind"/>
</dbReference>
<dbReference type="Proteomes" id="UP000600247">
    <property type="component" value="Unassembled WGS sequence"/>
</dbReference>
<feature type="chain" id="PRO_5037754955" evidence="6">
    <location>
        <begin position="33"/>
        <end position="335"/>
    </location>
</feature>
<dbReference type="EMBL" id="BMHY01000001">
    <property type="protein sequence ID" value="GGG52923.1"/>
    <property type="molecule type" value="Genomic_DNA"/>
</dbReference>
<comment type="similarity">
    <text evidence="2">Belongs to the bacterial solute-binding protein 8 family.</text>
</comment>
<feature type="signal peptide" evidence="6">
    <location>
        <begin position="1"/>
        <end position="32"/>
    </location>
</feature>
<feature type="region of interest" description="Disordered" evidence="5">
    <location>
        <begin position="33"/>
        <end position="60"/>
    </location>
</feature>
<comment type="subcellular location">
    <subcellularLocation>
        <location evidence="1">Cell envelope</location>
    </subcellularLocation>
</comment>
<dbReference type="AlphaFoldDB" id="A0A917GNT7"/>
<proteinExistence type="inferred from homology"/>
<reference evidence="8 9" key="1">
    <citation type="journal article" date="2014" name="Int. J. Syst. Evol. Microbiol.">
        <title>Complete genome sequence of Corynebacterium casei LMG S-19264T (=DSM 44701T), isolated from a smear-ripened cheese.</title>
        <authorList>
            <consortium name="US DOE Joint Genome Institute (JGI-PGF)"/>
            <person name="Walter F."/>
            <person name="Albersmeier A."/>
            <person name="Kalinowski J."/>
            <person name="Ruckert C."/>
        </authorList>
    </citation>
    <scope>NUCLEOTIDE SEQUENCE [LARGE SCALE GENOMIC DNA]</scope>
    <source>
        <strain evidence="8 9">CGMCC 1.15286</strain>
    </source>
</reference>
<evidence type="ECO:0000256" key="3">
    <source>
        <dbReference type="ARBA" id="ARBA00022448"/>
    </source>
</evidence>
<feature type="compositionally biased region" description="Polar residues" evidence="5">
    <location>
        <begin position="45"/>
        <end position="60"/>
    </location>
</feature>
<evidence type="ECO:0000313" key="9">
    <source>
        <dbReference type="Proteomes" id="UP000600247"/>
    </source>
</evidence>
<sequence length="335" mass="36966">MKQNKWNFSCLGLALLLLVLLLAACGNNNSKAAGNSNVPPAAAATTDSPEPSDGTTASTTKIVSTKNGDIEIPVKPMRIVTDDYLGSLIALGVTPVGTPGLHLKNLYFAEALKGVEDIGDYGNVSLEKILALQPDLIITAENDPAKYDNLSKAAPTISVPYGELKNAREELTYFGKLLGREQEAEAWLTAYEERLAKAKEQVDQAIPPEATFTIFEDVEKAVYVYGDNFGRGGQPVYQALGRKPPSNVAAEIMEKQYVELSKEMMAQYAGDYIILTSNSRTLEDYKKDPLWNTLDAVKNDRLYVWKEERSWYYDPIAVLSQTEELAAWLSQKQQK</sequence>
<dbReference type="SUPFAM" id="SSF53807">
    <property type="entry name" value="Helical backbone' metal receptor"/>
    <property type="match status" value="1"/>
</dbReference>
<evidence type="ECO:0000256" key="4">
    <source>
        <dbReference type="ARBA" id="ARBA00022729"/>
    </source>
</evidence>
<comment type="caution">
    <text evidence="8">The sequence shown here is derived from an EMBL/GenBank/DDBJ whole genome shotgun (WGS) entry which is preliminary data.</text>
</comment>
<dbReference type="PROSITE" id="PS50983">
    <property type="entry name" value="FE_B12_PBP"/>
    <property type="match status" value="1"/>
</dbReference>
<keyword evidence="9" id="KW-1185">Reference proteome</keyword>
<gene>
    <name evidence="8" type="primary">yxeB</name>
    <name evidence="8" type="ORF">GCM10010918_01970</name>
</gene>
<evidence type="ECO:0000256" key="5">
    <source>
        <dbReference type="SAM" id="MobiDB-lite"/>
    </source>
</evidence>
<dbReference type="PROSITE" id="PS51257">
    <property type="entry name" value="PROKAR_LIPOPROTEIN"/>
    <property type="match status" value="1"/>
</dbReference>